<dbReference type="AlphaFoldDB" id="A0A6B9V696"/>
<feature type="region of interest" description="Disordered" evidence="1">
    <location>
        <begin position="1"/>
        <end position="56"/>
    </location>
</feature>
<dbReference type="GO" id="GO:0016740">
    <property type="term" value="F:transferase activity"/>
    <property type="evidence" value="ECO:0007669"/>
    <property type="project" value="UniProtKB-KW"/>
</dbReference>
<evidence type="ECO:0000313" key="2">
    <source>
        <dbReference type="EMBL" id="QHN76575.1"/>
    </source>
</evidence>
<gene>
    <name evidence="2" type="ORF">DS421_19g645080</name>
</gene>
<dbReference type="Proteomes" id="UP000464620">
    <property type="component" value="Chromosome B09"/>
</dbReference>
<evidence type="ECO:0000256" key="1">
    <source>
        <dbReference type="SAM" id="MobiDB-lite"/>
    </source>
</evidence>
<dbReference type="EMBL" id="CP031001">
    <property type="protein sequence ID" value="QHN76575.1"/>
    <property type="molecule type" value="Genomic_DNA"/>
</dbReference>
<reference evidence="2 3" key="1">
    <citation type="submission" date="2020-01" db="EMBL/GenBank/DDBJ databases">
        <title>Genome sequence of Arachis hypogaea, cultivar Shitouqi.</title>
        <authorList>
            <person name="Zhuang W."/>
            <person name="Chen H."/>
            <person name="Varshney R."/>
            <person name="Wang D."/>
            <person name="Ming R."/>
        </authorList>
    </citation>
    <scope>NUCLEOTIDE SEQUENCE [LARGE SCALE GENOMIC DNA]</scope>
    <source>
        <tissue evidence="2">Young leaf</tissue>
    </source>
</reference>
<proteinExistence type="predicted"/>
<protein>
    <submittedName>
        <fullName evidence="2">UDP-sugar-dependent glycosyltransferase</fullName>
    </submittedName>
</protein>
<feature type="compositionally biased region" description="Basic and acidic residues" evidence="1">
    <location>
        <begin position="12"/>
        <end position="24"/>
    </location>
</feature>
<accession>A0A6B9V696</accession>
<evidence type="ECO:0000313" key="3">
    <source>
        <dbReference type="Proteomes" id="UP000464620"/>
    </source>
</evidence>
<name>A0A6B9V696_ARAHY</name>
<sequence>MSDNGLVIAESKLPDERFDSTSCKEEEECEDHLGQRSSKVGSSPRGGLEHFTRETAGTERNLLISGHEVMLTSSSSATAAKSSRHGFRVIATLVDCNPHLRYHLAIGHELSASAESISSCSNNGNLKRRGD</sequence>
<feature type="compositionally biased region" description="Basic and acidic residues" evidence="1">
    <location>
        <begin position="47"/>
        <end position="56"/>
    </location>
</feature>
<keyword evidence="2" id="KW-0808">Transferase</keyword>
<organism evidence="2 3">
    <name type="scientific">Arachis hypogaea</name>
    <name type="common">Peanut</name>
    <dbReference type="NCBI Taxonomy" id="3818"/>
    <lineage>
        <taxon>Eukaryota</taxon>
        <taxon>Viridiplantae</taxon>
        <taxon>Streptophyta</taxon>
        <taxon>Embryophyta</taxon>
        <taxon>Tracheophyta</taxon>
        <taxon>Spermatophyta</taxon>
        <taxon>Magnoliopsida</taxon>
        <taxon>eudicotyledons</taxon>
        <taxon>Gunneridae</taxon>
        <taxon>Pentapetalae</taxon>
        <taxon>rosids</taxon>
        <taxon>fabids</taxon>
        <taxon>Fabales</taxon>
        <taxon>Fabaceae</taxon>
        <taxon>Papilionoideae</taxon>
        <taxon>50 kb inversion clade</taxon>
        <taxon>dalbergioids sensu lato</taxon>
        <taxon>Dalbergieae</taxon>
        <taxon>Pterocarpus clade</taxon>
        <taxon>Arachis</taxon>
    </lineage>
</organism>